<evidence type="ECO:0000256" key="1">
    <source>
        <dbReference type="SAM" id="Phobius"/>
    </source>
</evidence>
<keyword evidence="3" id="KW-1185">Reference proteome</keyword>
<dbReference type="Proteomes" id="UP000709466">
    <property type="component" value="Unassembled WGS sequence"/>
</dbReference>
<gene>
    <name evidence="2" type="ORF">HCZ30_12130</name>
</gene>
<accession>A0ABX0VZF0</accession>
<dbReference type="EMBL" id="JAATOP010000008">
    <property type="protein sequence ID" value="NIY73173.1"/>
    <property type="molecule type" value="Genomic_DNA"/>
</dbReference>
<evidence type="ECO:0000313" key="2">
    <source>
        <dbReference type="EMBL" id="NIY73173.1"/>
    </source>
</evidence>
<keyword evidence="1" id="KW-0472">Membrane</keyword>
<organism evidence="2 3">
    <name type="scientific">Marivivens donghaensis</name>
    <dbReference type="NCBI Taxonomy" id="1699413"/>
    <lineage>
        <taxon>Bacteria</taxon>
        <taxon>Pseudomonadati</taxon>
        <taxon>Pseudomonadota</taxon>
        <taxon>Alphaproteobacteria</taxon>
        <taxon>Rhodobacterales</taxon>
        <taxon>Paracoccaceae</taxon>
        <taxon>Marivivens group</taxon>
        <taxon>Marivivens</taxon>
    </lineage>
</organism>
<name>A0ABX0VZF0_9RHOB</name>
<reference evidence="2 3" key="1">
    <citation type="submission" date="2020-03" db="EMBL/GenBank/DDBJ databases">
        <title>Bacterial isolates of synthetic phycosphere.</title>
        <authorList>
            <person name="Fu H."/>
            <person name="Moran M.A."/>
        </authorList>
    </citation>
    <scope>NUCLEOTIDE SEQUENCE [LARGE SCALE GENOMIC DNA]</scope>
    <source>
        <strain evidence="2 3">HF1</strain>
    </source>
</reference>
<feature type="transmembrane region" description="Helical" evidence="1">
    <location>
        <begin position="35"/>
        <end position="56"/>
    </location>
</feature>
<sequence length="82" mass="8979">MHKLIATVNVIAWSGFWAFGYLALSADVSNVWQMVTAALLAFGGAAIGVSAYFWLVRYSENSGYAKCSNQVAREHHREAEPA</sequence>
<evidence type="ECO:0000313" key="3">
    <source>
        <dbReference type="Proteomes" id="UP000709466"/>
    </source>
</evidence>
<keyword evidence="1" id="KW-1133">Transmembrane helix</keyword>
<comment type="caution">
    <text evidence="2">The sequence shown here is derived from an EMBL/GenBank/DDBJ whole genome shotgun (WGS) entry which is preliminary data.</text>
</comment>
<dbReference type="RefSeq" id="WP_167638562.1">
    <property type="nucleotide sequence ID" value="NZ_JAATOP010000008.1"/>
</dbReference>
<protein>
    <submittedName>
        <fullName evidence="2">Uncharacterized protein</fullName>
    </submittedName>
</protein>
<keyword evidence="1" id="KW-0812">Transmembrane</keyword>
<proteinExistence type="predicted"/>